<dbReference type="Proteomes" id="UP001174909">
    <property type="component" value="Unassembled WGS sequence"/>
</dbReference>
<keyword evidence="3" id="KW-1185">Reference proteome</keyword>
<evidence type="ECO:0000313" key="3">
    <source>
        <dbReference type="Proteomes" id="UP001174909"/>
    </source>
</evidence>
<organism evidence="2 3">
    <name type="scientific">Geodia barretti</name>
    <name type="common">Barrett's horny sponge</name>
    <dbReference type="NCBI Taxonomy" id="519541"/>
    <lineage>
        <taxon>Eukaryota</taxon>
        <taxon>Metazoa</taxon>
        <taxon>Porifera</taxon>
        <taxon>Demospongiae</taxon>
        <taxon>Heteroscleromorpha</taxon>
        <taxon>Tetractinellida</taxon>
        <taxon>Astrophorina</taxon>
        <taxon>Geodiidae</taxon>
        <taxon>Geodia</taxon>
    </lineage>
</organism>
<name>A0AA35TNA1_GEOBA</name>
<accession>A0AA35TNA1</accession>
<feature type="compositionally biased region" description="Basic residues" evidence="1">
    <location>
        <begin position="52"/>
        <end position="71"/>
    </location>
</feature>
<dbReference type="EMBL" id="CASHTH010003884">
    <property type="protein sequence ID" value="CAI8050764.1"/>
    <property type="molecule type" value="Genomic_DNA"/>
</dbReference>
<protein>
    <submittedName>
        <fullName evidence="2">Uncharacterized protein</fullName>
    </submittedName>
</protein>
<evidence type="ECO:0000256" key="1">
    <source>
        <dbReference type="SAM" id="MobiDB-lite"/>
    </source>
</evidence>
<gene>
    <name evidence="2" type="ORF">GBAR_LOCUS27836</name>
</gene>
<proteinExistence type="predicted"/>
<sequence length="81" mass="9600">MRTMRSDWTTSTDPLTLMNPVMEETMTRRLMEMKKMTTSYQVTTEREEGRRMSRLPRGKKSANQARSKKALSLRTKQSHYL</sequence>
<feature type="region of interest" description="Disordered" evidence="1">
    <location>
        <begin position="37"/>
        <end position="81"/>
    </location>
</feature>
<dbReference type="AlphaFoldDB" id="A0AA35TNA1"/>
<evidence type="ECO:0000313" key="2">
    <source>
        <dbReference type="EMBL" id="CAI8050764.1"/>
    </source>
</evidence>
<reference evidence="2" key="1">
    <citation type="submission" date="2023-03" db="EMBL/GenBank/DDBJ databases">
        <authorList>
            <person name="Steffen K."/>
            <person name="Cardenas P."/>
        </authorList>
    </citation>
    <scope>NUCLEOTIDE SEQUENCE</scope>
</reference>
<comment type="caution">
    <text evidence="2">The sequence shown here is derived from an EMBL/GenBank/DDBJ whole genome shotgun (WGS) entry which is preliminary data.</text>
</comment>